<organism evidence="3">
    <name type="scientific">freshwater metagenome</name>
    <dbReference type="NCBI Taxonomy" id="449393"/>
    <lineage>
        <taxon>unclassified sequences</taxon>
        <taxon>metagenomes</taxon>
        <taxon>ecological metagenomes</taxon>
    </lineage>
</organism>
<keyword evidence="2" id="KW-0408">Iron</keyword>
<evidence type="ECO:0000313" key="3">
    <source>
        <dbReference type="EMBL" id="CAB4622999.1"/>
    </source>
</evidence>
<reference evidence="3" key="1">
    <citation type="submission" date="2020-05" db="EMBL/GenBank/DDBJ databases">
        <authorList>
            <person name="Chiriac C."/>
            <person name="Salcher M."/>
            <person name="Ghai R."/>
            <person name="Kavagutti S V."/>
        </authorList>
    </citation>
    <scope>NUCLEOTIDE SEQUENCE</scope>
</reference>
<dbReference type="PANTHER" id="PTHR20883">
    <property type="entry name" value="PHYTANOYL-COA DIOXYGENASE DOMAIN CONTAINING 1"/>
    <property type="match status" value="1"/>
</dbReference>
<dbReference type="EMBL" id="CAEZVL010000013">
    <property type="protein sequence ID" value="CAB4622999.1"/>
    <property type="molecule type" value="Genomic_DNA"/>
</dbReference>
<sequence>MGRVLTEQQIADYHRDGFLVIPDFVTSQACHELKARAEEILASFDAESDRSVFTTNEQSRHADQQFIDSATGIHCFFEEEAFDEQGILRQAKEVSVNKIGHAMHDLDPVFEAFSYTEKLAAVASDIGMPDPLALQSMYICKQQHIGGEVGCHQDATFLYTDPITVVGFWFAIEDATLENGCLWAAPGGHKTTLRQKFVRNEANDGATFDVLDTAPLPMPPTDLVPLEASAGTLVILHALLPHWSGVNRSDKSRHAYSLHCISESSTYPQWNWLQRNSQLPLRRLDKVAATL</sequence>
<dbReference type="Gene3D" id="2.60.120.620">
    <property type="entry name" value="q2cbj1_9rhob like domain"/>
    <property type="match status" value="1"/>
</dbReference>
<dbReference type="SUPFAM" id="SSF51197">
    <property type="entry name" value="Clavaminate synthase-like"/>
    <property type="match status" value="1"/>
</dbReference>
<keyword evidence="1" id="KW-0479">Metal-binding</keyword>
<proteinExistence type="predicted"/>
<dbReference type="Pfam" id="PF05721">
    <property type="entry name" value="PhyH"/>
    <property type="match status" value="1"/>
</dbReference>
<evidence type="ECO:0000256" key="1">
    <source>
        <dbReference type="ARBA" id="ARBA00022723"/>
    </source>
</evidence>
<dbReference type="AlphaFoldDB" id="A0A6J6IED2"/>
<dbReference type="GO" id="GO:0046872">
    <property type="term" value="F:metal ion binding"/>
    <property type="evidence" value="ECO:0007669"/>
    <property type="project" value="UniProtKB-KW"/>
</dbReference>
<dbReference type="EMBL" id="CAEZZV010000010">
    <property type="protein sequence ID" value="CAB4768812.1"/>
    <property type="molecule type" value="Genomic_DNA"/>
</dbReference>
<accession>A0A6J6IED2</accession>
<evidence type="ECO:0000256" key="2">
    <source>
        <dbReference type="ARBA" id="ARBA00023004"/>
    </source>
</evidence>
<dbReference type="PANTHER" id="PTHR20883:SF15">
    <property type="entry name" value="PHYTANOYL-COA DIOXYGENASE DOMAIN-CONTAINING PROTEIN 1"/>
    <property type="match status" value="1"/>
</dbReference>
<gene>
    <name evidence="3" type="ORF">UFOPK1960_00164</name>
    <name evidence="4" type="ORF">UFOPK2921_00146</name>
    <name evidence="5" type="ORF">UFOPK4422_00187</name>
</gene>
<protein>
    <submittedName>
        <fullName evidence="3">Unannotated protein</fullName>
    </submittedName>
</protein>
<dbReference type="EMBL" id="CAFBRX010000009">
    <property type="protein sequence ID" value="CAB5111378.1"/>
    <property type="molecule type" value="Genomic_DNA"/>
</dbReference>
<name>A0A6J6IED2_9ZZZZ</name>
<dbReference type="InterPro" id="IPR008775">
    <property type="entry name" value="Phytyl_CoA_dOase-like"/>
</dbReference>
<evidence type="ECO:0000313" key="5">
    <source>
        <dbReference type="EMBL" id="CAB5111378.1"/>
    </source>
</evidence>
<evidence type="ECO:0000313" key="4">
    <source>
        <dbReference type="EMBL" id="CAB4768812.1"/>
    </source>
</evidence>